<protein>
    <submittedName>
        <fullName evidence="1">Uncharacterized protein</fullName>
    </submittedName>
</protein>
<organism evidence="1 2">
    <name type="scientific">Methanosarcina mazei</name>
    <name type="common">Methanosarcina frisia</name>
    <dbReference type="NCBI Taxonomy" id="2209"/>
    <lineage>
        <taxon>Archaea</taxon>
        <taxon>Methanobacteriati</taxon>
        <taxon>Methanobacteriota</taxon>
        <taxon>Stenosarchaea group</taxon>
        <taxon>Methanomicrobia</taxon>
        <taxon>Methanosarcinales</taxon>
        <taxon>Methanosarcinaceae</taxon>
        <taxon>Methanosarcina</taxon>
    </lineage>
</organism>
<evidence type="ECO:0000313" key="2">
    <source>
        <dbReference type="Proteomes" id="UP000034424"/>
    </source>
</evidence>
<proteinExistence type="predicted"/>
<comment type="caution">
    <text evidence="1">The sequence shown here is derived from an EMBL/GenBank/DDBJ whole genome shotgun (WGS) entry which is preliminary data.</text>
</comment>
<sequence length="79" mass="9340">MNPPVPYGAGENQKIKRNRVECNRVECNRVECNRVECNRVECNRVESNRVKCNTAEKFTLKILKTLRFFSLFLRFCRLG</sequence>
<dbReference type="EMBL" id="JJPL01000116">
    <property type="protein sequence ID" value="KKG62123.1"/>
    <property type="molecule type" value="Genomic_DNA"/>
</dbReference>
<evidence type="ECO:0000313" key="1">
    <source>
        <dbReference type="EMBL" id="KKG62123.1"/>
    </source>
</evidence>
<name>A0A0F8IFF1_METMZ</name>
<gene>
    <name evidence="1" type="ORF">DU67_18625</name>
</gene>
<dbReference type="AlphaFoldDB" id="A0A0F8IFF1"/>
<reference evidence="1 2" key="1">
    <citation type="journal article" date="2015" name="ISME J.">
        <title>Genomic and phenotypic differentiation among Methanosarcina mazei populations from Columbia River sediment.</title>
        <authorList>
            <person name="Youngblut N.D."/>
            <person name="Wirth J.S."/>
            <person name="Henriksen J.R."/>
            <person name="Smith M."/>
            <person name="Simon H."/>
            <person name="Metcalf W.W."/>
            <person name="Whitaker R.J."/>
        </authorList>
    </citation>
    <scope>NUCLEOTIDE SEQUENCE [LARGE SCALE GENOMIC DNA]</scope>
    <source>
        <strain evidence="1 2">3.F.T.2.1</strain>
    </source>
</reference>
<accession>A0A0F8IFF1</accession>
<dbReference type="Proteomes" id="UP000034424">
    <property type="component" value="Unassembled WGS sequence"/>
</dbReference>